<dbReference type="PANTHER" id="PTHR36124:SF1">
    <property type="entry name" value="ER-BOUND OXYGENASE MPAB_MPAB'_RUBBER OXYGENASE CATALYTIC DOMAIN-CONTAINING PROTEIN"/>
    <property type="match status" value="1"/>
</dbReference>
<evidence type="ECO:0000256" key="2">
    <source>
        <dbReference type="SAM" id="Phobius"/>
    </source>
</evidence>
<keyword evidence="2" id="KW-1133">Transmembrane helix</keyword>
<keyword evidence="4" id="KW-1185">Reference proteome</keyword>
<evidence type="ECO:0000313" key="4">
    <source>
        <dbReference type="Proteomes" id="UP001527925"/>
    </source>
</evidence>
<feature type="transmembrane region" description="Helical" evidence="2">
    <location>
        <begin position="20"/>
        <end position="40"/>
    </location>
</feature>
<comment type="caution">
    <text evidence="3">The sequence shown here is derived from an EMBL/GenBank/DDBJ whole genome shotgun (WGS) entry which is preliminary data.</text>
</comment>
<feature type="compositionally biased region" description="Basic and acidic residues" evidence="1">
    <location>
        <begin position="401"/>
        <end position="410"/>
    </location>
</feature>
<keyword evidence="2" id="KW-0812">Transmembrane</keyword>
<dbReference type="PANTHER" id="PTHR36124">
    <property type="match status" value="1"/>
</dbReference>
<dbReference type="InterPro" id="IPR046366">
    <property type="entry name" value="MPAB"/>
</dbReference>
<dbReference type="EMBL" id="JADGIZ020000029">
    <property type="protein sequence ID" value="KAL2914829.1"/>
    <property type="molecule type" value="Genomic_DNA"/>
</dbReference>
<evidence type="ECO:0000256" key="1">
    <source>
        <dbReference type="SAM" id="MobiDB-lite"/>
    </source>
</evidence>
<organism evidence="3 4">
    <name type="scientific">Polyrhizophydium stewartii</name>
    <dbReference type="NCBI Taxonomy" id="2732419"/>
    <lineage>
        <taxon>Eukaryota</taxon>
        <taxon>Fungi</taxon>
        <taxon>Fungi incertae sedis</taxon>
        <taxon>Chytridiomycota</taxon>
        <taxon>Chytridiomycota incertae sedis</taxon>
        <taxon>Chytridiomycetes</taxon>
        <taxon>Rhizophydiales</taxon>
        <taxon>Rhizophydiales incertae sedis</taxon>
        <taxon>Polyrhizophydium</taxon>
    </lineage>
</organism>
<name>A0ABR4N5Q8_9FUNG</name>
<accession>A0ABR4N5Q8</accession>
<feature type="region of interest" description="Disordered" evidence="1">
    <location>
        <begin position="374"/>
        <end position="410"/>
    </location>
</feature>
<dbReference type="Proteomes" id="UP001527925">
    <property type="component" value="Unassembled WGS sequence"/>
</dbReference>
<keyword evidence="2" id="KW-0472">Membrane</keyword>
<gene>
    <name evidence="3" type="ORF">HK105_205571</name>
</gene>
<sequence length="410" mass="44301">MPISLVRADKDGGVIVKVRPLIISFFFTVAFVGYAIIAALRRKMLEGIAYAAMPTTPAKARTVLKITRGHDFPFWFGSGVEAAMLRAVAVPRFAGLAIASEGAKSDRASSVTAEQERDDAHAAVKTRTTTTTTTRVAMTTKDLARLVDTVELLVAELLEHDLDSERGRITLGRIARLRAVGGLSNDECLFLLCLFATEPLAWCASGGFRRVHPYERQAMHTLWSHVGVSIGLERIPPTFESMQKFAATYQAAHSKPSPEGAKLAKAFISLVGGRAKPLLARVLLRPGLASNLTEPVRAALSISPPSMPAAVVVALTKAIAAFVLQYFVPPRKEPLLRTTAEPNKDGLYDPAVPGYSSAFNGGYKIEHLGPSSMAADHELGKLHEKTDKSFAPEEPQEEPQEEPKPAAVKE</sequence>
<feature type="compositionally biased region" description="Basic and acidic residues" evidence="1">
    <location>
        <begin position="375"/>
        <end position="391"/>
    </location>
</feature>
<protein>
    <submittedName>
        <fullName evidence="3">Uncharacterized protein</fullName>
    </submittedName>
</protein>
<proteinExistence type="predicted"/>
<reference evidence="3 4" key="1">
    <citation type="submission" date="2023-09" db="EMBL/GenBank/DDBJ databases">
        <title>Pangenome analysis of Batrachochytrium dendrobatidis and related Chytrids.</title>
        <authorList>
            <person name="Yacoub M.N."/>
            <person name="Stajich J.E."/>
            <person name="James T.Y."/>
        </authorList>
    </citation>
    <scope>NUCLEOTIDE SEQUENCE [LARGE SCALE GENOMIC DNA]</scope>
    <source>
        <strain evidence="3 4">JEL0888</strain>
    </source>
</reference>
<evidence type="ECO:0000313" key="3">
    <source>
        <dbReference type="EMBL" id="KAL2914829.1"/>
    </source>
</evidence>